<evidence type="ECO:0000256" key="7">
    <source>
        <dbReference type="ARBA" id="ARBA00022741"/>
    </source>
</evidence>
<evidence type="ECO:0000313" key="18">
    <source>
        <dbReference type="EMBL" id="KXG25231.1"/>
    </source>
</evidence>
<evidence type="ECO:0000256" key="10">
    <source>
        <dbReference type="ARBA" id="ARBA00023157"/>
    </source>
</evidence>
<proteinExistence type="predicted"/>
<keyword evidence="14" id="KW-0472">Membrane</keyword>
<dbReference type="FunFam" id="2.10.25.10:FF:000038">
    <property type="entry name" value="Fibrillin 2"/>
    <property type="match status" value="1"/>
</dbReference>
<dbReference type="SUPFAM" id="SSF56112">
    <property type="entry name" value="Protein kinase-like (PK-like)"/>
    <property type="match status" value="1"/>
</dbReference>
<dbReference type="InterPro" id="IPR025287">
    <property type="entry name" value="WAK_GUB"/>
</dbReference>
<dbReference type="InParanoid" id="A0A1B6PHR2"/>
<evidence type="ECO:0000256" key="8">
    <source>
        <dbReference type="ARBA" id="ARBA00022777"/>
    </source>
</evidence>
<reference evidence="19" key="2">
    <citation type="journal article" date="2018" name="Plant J.">
        <title>The Sorghum bicolor reference genome: improved assembly, gene annotations, a transcriptome atlas, and signatures of genome organization.</title>
        <authorList>
            <person name="McCormick R.F."/>
            <person name="Truong S.K."/>
            <person name="Sreedasyam A."/>
            <person name="Jenkins J."/>
            <person name="Shu S."/>
            <person name="Sims D."/>
            <person name="Kennedy M."/>
            <person name="Amirebrahimi M."/>
            <person name="Weers B.D."/>
            <person name="McKinley B."/>
            <person name="Mattison A."/>
            <person name="Morishige D.T."/>
            <person name="Grimwood J."/>
            <person name="Schmutz J."/>
            <person name="Mullet J.E."/>
        </authorList>
    </citation>
    <scope>NUCLEOTIDE SEQUENCE [LARGE SCALE GENOMIC DNA]</scope>
    <source>
        <strain evidence="19">cv. BTx623</strain>
    </source>
</reference>
<dbReference type="FunCoup" id="A0A1B6PHR2">
    <property type="interactions" value="758"/>
</dbReference>
<keyword evidence="5 15" id="KW-0732">Signal</keyword>
<keyword evidence="4" id="KW-0808">Transferase</keyword>
<evidence type="ECO:0000256" key="9">
    <source>
        <dbReference type="ARBA" id="ARBA00022840"/>
    </source>
</evidence>
<comment type="caution">
    <text evidence="12">Lacks conserved residue(s) required for the propagation of feature annotation.</text>
</comment>
<accession>A0A1B6PHR2</accession>
<dbReference type="OMA" id="KTKEYAC"/>
<dbReference type="Gramene" id="KXG25231">
    <property type="protein sequence ID" value="KXG25231"/>
    <property type="gene ID" value="SORBI_3007G140000"/>
</dbReference>
<name>A0A1B6PHR2_SORBI</name>
<dbReference type="ExpressionAtlas" id="A0A1B6PHR2">
    <property type="expression patterns" value="baseline and differential"/>
</dbReference>
<dbReference type="PROSITE" id="PS00108">
    <property type="entry name" value="PROTEIN_KINASE_ST"/>
    <property type="match status" value="1"/>
</dbReference>
<dbReference type="SMART" id="SM00179">
    <property type="entry name" value="EGF_CA"/>
    <property type="match status" value="1"/>
</dbReference>
<keyword evidence="11" id="KW-0325">Glycoprotein</keyword>
<evidence type="ECO:0000313" key="19">
    <source>
        <dbReference type="Proteomes" id="UP000000768"/>
    </source>
</evidence>
<evidence type="ECO:0000256" key="15">
    <source>
        <dbReference type="SAM" id="SignalP"/>
    </source>
</evidence>
<dbReference type="GO" id="GO:0004674">
    <property type="term" value="F:protein serine/threonine kinase activity"/>
    <property type="evidence" value="ECO:0007669"/>
    <property type="project" value="UniProtKB-KW"/>
</dbReference>
<feature type="chain" id="PRO_5008588973" description="Protein kinase domain-containing protein" evidence="15">
    <location>
        <begin position="48"/>
        <end position="704"/>
    </location>
</feature>
<evidence type="ECO:0000256" key="6">
    <source>
        <dbReference type="ARBA" id="ARBA00022737"/>
    </source>
</evidence>
<dbReference type="FunFam" id="3.30.200.20:FF:000337">
    <property type="entry name" value="Wall-associated receptor kinase 3"/>
    <property type="match status" value="1"/>
</dbReference>
<dbReference type="GO" id="GO:0005509">
    <property type="term" value="F:calcium ion binding"/>
    <property type="evidence" value="ECO:0007669"/>
    <property type="project" value="InterPro"/>
</dbReference>
<dbReference type="PROSITE" id="PS00010">
    <property type="entry name" value="ASX_HYDROXYL"/>
    <property type="match status" value="1"/>
</dbReference>
<dbReference type="eggNOG" id="ENOG502QQPF">
    <property type="taxonomic scope" value="Eukaryota"/>
</dbReference>
<dbReference type="CDD" id="cd00054">
    <property type="entry name" value="EGF_CA"/>
    <property type="match status" value="1"/>
</dbReference>
<keyword evidence="3 12" id="KW-0245">EGF-like domain</keyword>
<dbReference type="GO" id="GO:0005524">
    <property type="term" value="F:ATP binding"/>
    <property type="evidence" value="ECO:0007669"/>
    <property type="project" value="UniProtKB-UniRule"/>
</dbReference>
<evidence type="ECO:0000256" key="5">
    <source>
        <dbReference type="ARBA" id="ARBA00022729"/>
    </source>
</evidence>
<dbReference type="InterPro" id="IPR000719">
    <property type="entry name" value="Prot_kinase_dom"/>
</dbReference>
<dbReference type="Pfam" id="PF13947">
    <property type="entry name" value="GUB_WAK_bind"/>
    <property type="match status" value="1"/>
</dbReference>
<dbReference type="PROSITE" id="PS00107">
    <property type="entry name" value="PROTEIN_KINASE_ATP"/>
    <property type="match status" value="1"/>
</dbReference>
<dbReference type="STRING" id="4558.A0A1B6PHR2"/>
<evidence type="ECO:0000256" key="13">
    <source>
        <dbReference type="PROSITE-ProRule" id="PRU10141"/>
    </source>
</evidence>
<keyword evidence="19" id="KW-1185">Reference proteome</keyword>
<evidence type="ECO:0000256" key="14">
    <source>
        <dbReference type="SAM" id="Phobius"/>
    </source>
</evidence>
<organism evidence="18 19">
    <name type="scientific">Sorghum bicolor</name>
    <name type="common">Sorghum</name>
    <name type="synonym">Sorghum vulgare</name>
    <dbReference type="NCBI Taxonomy" id="4558"/>
    <lineage>
        <taxon>Eukaryota</taxon>
        <taxon>Viridiplantae</taxon>
        <taxon>Streptophyta</taxon>
        <taxon>Embryophyta</taxon>
        <taxon>Tracheophyta</taxon>
        <taxon>Spermatophyta</taxon>
        <taxon>Magnoliopsida</taxon>
        <taxon>Liliopsida</taxon>
        <taxon>Poales</taxon>
        <taxon>Poaceae</taxon>
        <taxon>PACMAD clade</taxon>
        <taxon>Panicoideae</taxon>
        <taxon>Andropogonodae</taxon>
        <taxon>Andropogoneae</taxon>
        <taxon>Sorghinae</taxon>
        <taxon>Sorghum</taxon>
    </lineage>
</organism>
<dbReference type="GO" id="GO:0030247">
    <property type="term" value="F:polysaccharide binding"/>
    <property type="evidence" value="ECO:0007669"/>
    <property type="project" value="InterPro"/>
</dbReference>
<dbReference type="InterPro" id="IPR049883">
    <property type="entry name" value="NOTCH1_EGF-like"/>
</dbReference>
<dbReference type="Pfam" id="PF07714">
    <property type="entry name" value="PK_Tyr_Ser-Thr"/>
    <property type="match status" value="1"/>
</dbReference>
<feature type="domain" description="EGF-like" evidence="17">
    <location>
        <begin position="324"/>
        <end position="360"/>
    </location>
</feature>
<dbReference type="EMBL" id="CM000766">
    <property type="protein sequence ID" value="KXG25231.1"/>
    <property type="molecule type" value="Genomic_DNA"/>
</dbReference>
<dbReference type="OrthoDB" id="629019at2759"/>
<feature type="transmembrane region" description="Helical" evidence="14">
    <location>
        <begin position="368"/>
        <end position="394"/>
    </location>
</feature>
<dbReference type="PROSITE" id="PS50011">
    <property type="entry name" value="PROTEIN_KINASE_DOM"/>
    <property type="match status" value="1"/>
</dbReference>
<dbReference type="InterPro" id="IPR001881">
    <property type="entry name" value="EGF-like_Ca-bd_dom"/>
</dbReference>
<evidence type="ECO:0000256" key="12">
    <source>
        <dbReference type="PROSITE-ProRule" id="PRU00076"/>
    </source>
</evidence>
<evidence type="ECO:0000256" key="11">
    <source>
        <dbReference type="ARBA" id="ARBA00023180"/>
    </source>
</evidence>
<keyword evidence="14" id="KW-1133">Transmembrane helix</keyword>
<dbReference type="InterPro" id="IPR018097">
    <property type="entry name" value="EGF_Ca-bd_CS"/>
</dbReference>
<keyword evidence="7 13" id="KW-0547">Nucleotide-binding</keyword>
<reference evidence="18 19" key="1">
    <citation type="journal article" date="2009" name="Nature">
        <title>The Sorghum bicolor genome and the diversification of grasses.</title>
        <authorList>
            <person name="Paterson A.H."/>
            <person name="Bowers J.E."/>
            <person name="Bruggmann R."/>
            <person name="Dubchak I."/>
            <person name="Grimwood J."/>
            <person name="Gundlach H."/>
            <person name="Haberer G."/>
            <person name="Hellsten U."/>
            <person name="Mitros T."/>
            <person name="Poliakov A."/>
            <person name="Schmutz J."/>
            <person name="Spannagl M."/>
            <person name="Tang H."/>
            <person name="Wang X."/>
            <person name="Wicker T."/>
            <person name="Bharti A.K."/>
            <person name="Chapman J."/>
            <person name="Feltus F.A."/>
            <person name="Gowik U."/>
            <person name="Grigoriev I.V."/>
            <person name="Lyons E."/>
            <person name="Maher C.A."/>
            <person name="Martis M."/>
            <person name="Narechania A."/>
            <person name="Otillar R.P."/>
            <person name="Penning B.W."/>
            <person name="Salamov A.A."/>
            <person name="Wang Y."/>
            <person name="Zhang L."/>
            <person name="Carpita N.C."/>
            <person name="Freeling M."/>
            <person name="Gingle A.R."/>
            <person name="Hash C.T."/>
            <person name="Keller B."/>
            <person name="Klein P."/>
            <person name="Kresovich S."/>
            <person name="McCann M.C."/>
            <person name="Ming R."/>
            <person name="Peterson D.G."/>
            <person name="Mehboob-ur-Rahman"/>
            <person name="Ware D."/>
            <person name="Westhoff P."/>
            <person name="Mayer K.F."/>
            <person name="Messing J."/>
            <person name="Rokhsar D.S."/>
        </authorList>
    </citation>
    <scope>NUCLEOTIDE SEQUENCE [LARGE SCALE GENOMIC DNA]</scope>
    <source>
        <strain evidence="19">cv. BTx623</strain>
    </source>
</reference>
<dbReference type="Pfam" id="PF07645">
    <property type="entry name" value="EGF_CA"/>
    <property type="match status" value="1"/>
</dbReference>
<dbReference type="InterPro" id="IPR001245">
    <property type="entry name" value="Ser-Thr/Tyr_kinase_cat_dom"/>
</dbReference>
<comment type="subcellular location">
    <subcellularLocation>
        <location evidence="1">Membrane</location>
        <topology evidence="1">Single-pass type I membrane protein</topology>
    </subcellularLocation>
</comment>
<evidence type="ECO:0000256" key="3">
    <source>
        <dbReference type="ARBA" id="ARBA00022536"/>
    </source>
</evidence>
<dbReference type="InterPro" id="IPR045274">
    <property type="entry name" value="WAK-like"/>
</dbReference>
<feature type="binding site" evidence="13">
    <location>
        <position position="459"/>
    </location>
    <ligand>
        <name>ATP</name>
        <dbReference type="ChEBI" id="CHEBI:30616"/>
    </ligand>
</feature>
<dbReference type="SUPFAM" id="SSF57196">
    <property type="entry name" value="EGF/Laminin"/>
    <property type="match status" value="1"/>
</dbReference>
<dbReference type="AlphaFoldDB" id="A0A1B6PHR2"/>
<dbReference type="InterPro" id="IPR000152">
    <property type="entry name" value="EGF-type_Asp/Asn_hydroxyl_site"/>
</dbReference>
<keyword evidence="9 13" id="KW-0067">ATP-binding</keyword>
<feature type="signal peptide" evidence="15">
    <location>
        <begin position="1"/>
        <end position="47"/>
    </location>
</feature>
<keyword evidence="8" id="KW-0418">Kinase</keyword>
<dbReference type="PANTHER" id="PTHR27005">
    <property type="entry name" value="WALL-ASSOCIATED RECEPTOR KINASE-LIKE 21"/>
    <property type="match status" value="1"/>
</dbReference>
<evidence type="ECO:0000259" key="16">
    <source>
        <dbReference type="PROSITE" id="PS50011"/>
    </source>
</evidence>
<dbReference type="PROSITE" id="PS01187">
    <property type="entry name" value="EGF_CA"/>
    <property type="match status" value="1"/>
</dbReference>
<protein>
    <recommendedName>
        <fullName evidence="20">Protein kinase domain-containing protein</fullName>
    </recommendedName>
</protein>
<dbReference type="GO" id="GO:0005886">
    <property type="term" value="C:plasma membrane"/>
    <property type="evidence" value="ECO:0000318"/>
    <property type="project" value="GO_Central"/>
</dbReference>
<gene>
    <name evidence="18" type="ORF">SORBI_3007G140000</name>
</gene>
<dbReference type="FunFam" id="1.10.510.10:FF:000474">
    <property type="entry name" value="Wall-associated receptor kinase 3"/>
    <property type="match status" value="1"/>
</dbReference>
<evidence type="ECO:0000256" key="4">
    <source>
        <dbReference type="ARBA" id="ARBA00022679"/>
    </source>
</evidence>
<dbReference type="InterPro" id="IPR017441">
    <property type="entry name" value="Protein_kinase_ATP_BS"/>
</dbReference>
<dbReference type="InterPro" id="IPR011009">
    <property type="entry name" value="Kinase-like_dom_sf"/>
</dbReference>
<dbReference type="PROSITE" id="PS50026">
    <property type="entry name" value="EGF_3"/>
    <property type="match status" value="1"/>
</dbReference>
<dbReference type="SMART" id="SM00181">
    <property type="entry name" value="EGF"/>
    <property type="match status" value="2"/>
</dbReference>
<keyword evidence="6" id="KW-0677">Repeat</keyword>
<keyword evidence="10" id="KW-1015">Disulfide bond</keyword>
<dbReference type="SMART" id="SM00220">
    <property type="entry name" value="S_TKc"/>
    <property type="match status" value="1"/>
</dbReference>
<feature type="domain" description="Protein kinase" evidence="16">
    <location>
        <begin position="431"/>
        <end position="693"/>
    </location>
</feature>
<keyword evidence="14" id="KW-0812">Transmembrane</keyword>
<dbReference type="Gene3D" id="1.10.510.10">
    <property type="entry name" value="Transferase(Phosphotransferase) domain 1"/>
    <property type="match status" value="1"/>
</dbReference>
<dbReference type="Proteomes" id="UP000000768">
    <property type="component" value="Chromosome 7"/>
</dbReference>
<keyword evidence="2" id="KW-0723">Serine/threonine-protein kinase</keyword>
<dbReference type="Gene3D" id="2.10.25.10">
    <property type="entry name" value="Laminin"/>
    <property type="match status" value="1"/>
</dbReference>
<evidence type="ECO:0000256" key="2">
    <source>
        <dbReference type="ARBA" id="ARBA00022527"/>
    </source>
</evidence>
<dbReference type="GO" id="GO:0007166">
    <property type="term" value="P:cell surface receptor signaling pathway"/>
    <property type="evidence" value="ECO:0000318"/>
    <property type="project" value="GO_Central"/>
</dbReference>
<evidence type="ECO:0000256" key="1">
    <source>
        <dbReference type="ARBA" id="ARBA00004479"/>
    </source>
</evidence>
<sequence>MWTVANQQVTSHTATKSINQPKQLAVMAIHFLTCLLLLLAASAAAAAADVESTSGRCVDSCGGMSIQYPFGIGAGCFRKGFEIICGDGGRPVLAGTTMPIPVNHLSIRTAEARVTLPIGWECFNASDEVHAWSDGDVQFNQEDVYRISNTHNHLVVVGCNTLGYIQGQRTQGSDDYPFAYYTGCMSFCNDSRSAVDGACAGVGCCRVDIPAGLTDNKMYFREYTHKARLDYSPCDYAFLVEKENYTFHAADLRMDVNRTMPVWLDWAIRDNNGLTCAEAKKEAQGYACVSSNSECHDSFNGPGYVCNCSMGYEGNPYVVNGCTDINECEHDEYPCRGFCQNTLGSYECRCPSGFHSADPFNEPCNLRLPLGVVIASGVAGCILIISVVVFVWLLRKEKRKNKEYFGKNGGPTLEKVTKIKLFKKKELEPILRSTNRIGEGGFGEVYKGILGDEPVAVKKPKNANLADQFTNEVIIQSRVMHKNIVKLIGCCLEVDIPILVYEFVPKGSLDDILHVTREPLDLDQRLDIATQSARGLAYLHSDTTTTILHGDVKPANILLNDDLIPKISDFGISRMITVDKKYTRNVIGAVSYVDPIYLQSGRLTTKSDVYSFGIVLLELITRKKASDSNGLLSNFLDCYTKDKKVIELVDSEIAVTGNMELLHSVAGMILKCLDLNVDQRPEMIDVAENLRFLLKRSRREKIEI</sequence>
<evidence type="ECO:0008006" key="20">
    <source>
        <dbReference type="Google" id="ProtNLM"/>
    </source>
</evidence>
<dbReference type="InterPro" id="IPR008271">
    <property type="entry name" value="Ser/Thr_kinase_AS"/>
</dbReference>
<dbReference type="Gene3D" id="3.30.200.20">
    <property type="entry name" value="Phosphorylase Kinase, domain 1"/>
    <property type="match status" value="1"/>
</dbReference>
<dbReference type="PANTHER" id="PTHR27005:SF177">
    <property type="entry name" value="PROTEIN KINASE DOMAIN-CONTAINING PROTEIN"/>
    <property type="match status" value="1"/>
</dbReference>
<dbReference type="InterPro" id="IPR000742">
    <property type="entry name" value="EGF"/>
</dbReference>
<evidence type="ECO:0000259" key="17">
    <source>
        <dbReference type="PROSITE" id="PS50026"/>
    </source>
</evidence>